<keyword evidence="2" id="KW-1133">Transmembrane helix</keyword>
<sequence length="192" mass="19663">MNTKAAFAAFALAAGAAILAVPTASAQPGVSQHVIEMANGKVDFSNWGNTFHNPARLGVLADCADPAKASPVRIGKDIQFTLKPHEDGGLLGSVLLTKVKAGKYPITFSCGDVHYKADIFVVAEQRPTTSKPKPKPTTSTAAVPTKPKGAPETGGGGTEENGALGYAIGGTALLGGIGAGAFALRRRRQVQN</sequence>
<name>A0ABS5AH76_9PSEU</name>
<feature type="transmembrane region" description="Helical" evidence="2">
    <location>
        <begin position="163"/>
        <end position="184"/>
    </location>
</feature>
<protein>
    <recommendedName>
        <fullName evidence="6">Gram-positive cocci surface proteins LPxTG domain-containing protein</fullName>
    </recommendedName>
</protein>
<keyword evidence="2" id="KW-0472">Membrane</keyword>
<evidence type="ECO:0000256" key="3">
    <source>
        <dbReference type="SAM" id="SignalP"/>
    </source>
</evidence>
<dbReference type="RefSeq" id="WP_086781347.1">
    <property type="nucleotide sequence ID" value="NZ_JAGIOO010000001.1"/>
</dbReference>
<gene>
    <name evidence="4" type="ORF">JOF53_004579</name>
</gene>
<proteinExistence type="predicted"/>
<keyword evidence="2" id="KW-0812">Transmembrane</keyword>
<reference evidence="4 5" key="1">
    <citation type="submission" date="2021-03" db="EMBL/GenBank/DDBJ databases">
        <title>Sequencing the genomes of 1000 actinobacteria strains.</title>
        <authorList>
            <person name="Klenk H.-P."/>
        </authorList>
    </citation>
    <scope>NUCLEOTIDE SEQUENCE [LARGE SCALE GENOMIC DNA]</scope>
    <source>
        <strain evidence="4 5">DSM 44580</strain>
    </source>
</reference>
<accession>A0ABS5AH76</accession>
<evidence type="ECO:0000313" key="5">
    <source>
        <dbReference type="Proteomes" id="UP001519363"/>
    </source>
</evidence>
<feature type="compositionally biased region" description="Low complexity" evidence="1">
    <location>
        <begin position="127"/>
        <end position="151"/>
    </location>
</feature>
<feature type="region of interest" description="Disordered" evidence="1">
    <location>
        <begin position="126"/>
        <end position="162"/>
    </location>
</feature>
<feature type="chain" id="PRO_5046347739" description="Gram-positive cocci surface proteins LPxTG domain-containing protein" evidence="3">
    <location>
        <begin position="27"/>
        <end position="192"/>
    </location>
</feature>
<keyword evidence="3" id="KW-0732">Signal</keyword>
<comment type="caution">
    <text evidence="4">The sequence shown here is derived from an EMBL/GenBank/DDBJ whole genome shotgun (WGS) entry which is preliminary data.</text>
</comment>
<evidence type="ECO:0008006" key="6">
    <source>
        <dbReference type="Google" id="ProtNLM"/>
    </source>
</evidence>
<feature type="signal peptide" evidence="3">
    <location>
        <begin position="1"/>
        <end position="26"/>
    </location>
</feature>
<organism evidence="4 5">
    <name type="scientific">Crossiella equi</name>
    <dbReference type="NCBI Taxonomy" id="130796"/>
    <lineage>
        <taxon>Bacteria</taxon>
        <taxon>Bacillati</taxon>
        <taxon>Actinomycetota</taxon>
        <taxon>Actinomycetes</taxon>
        <taxon>Pseudonocardiales</taxon>
        <taxon>Pseudonocardiaceae</taxon>
        <taxon>Crossiella</taxon>
    </lineage>
</organism>
<evidence type="ECO:0000256" key="1">
    <source>
        <dbReference type="SAM" id="MobiDB-lite"/>
    </source>
</evidence>
<evidence type="ECO:0000313" key="4">
    <source>
        <dbReference type="EMBL" id="MBP2475707.1"/>
    </source>
</evidence>
<keyword evidence="5" id="KW-1185">Reference proteome</keyword>
<evidence type="ECO:0000256" key="2">
    <source>
        <dbReference type="SAM" id="Phobius"/>
    </source>
</evidence>
<dbReference type="Proteomes" id="UP001519363">
    <property type="component" value="Unassembled WGS sequence"/>
</dbReference>
<dbReference type="EMBL" id="JAGIOO010000001">
    <property type="protein sequence ID" value="MBP2475707.1"/>
    <property type="molecule type" value="Genomic_DNA"/>
</dbReference>